<gene>
    <name evidence="2" type="ORF">BGZ95_000109</name>
</gene>
<name>A0AAD4H9Y5_9FUNG</name>
<keyword evidence="1" id="KW-1133">Transmembrane helix</keyword>
<evidence type="ECO:0000256" key="1">
    <source>
        <dbReference type="SAM" id="Phobius"/>
    </source>
</evidence>
<feature type="transmembrane region" description="Helical" evidence="1">
    <location>
        <begin position="448"/>
        <end position="469"/>
    </location>
</feature>
<dbReference type="AlphaFoldDB" id="A0AAD4H9Y5"/>
<accession>A0AAD4H9Y5</accession>
<feature type="transmembrane region" description="Helical" evidence="1">
    <location>
        <begin position="44"/>
        <end position="63"/>
    </location>
</feature>
<proteinExistence type="predicted"/>
<comment type="caution">
    <text evidence="2">The sequence shown here is derived from an EMBL/GenBank/DDBJ whole genome shotgun (WGS) entry which is preliminary data.</text>
</comment>
<keyword evidence="3" id="KW-1185">Reference proteome</keyword>
<evidence type="ECO:0000313" key="3">
    <source>
        <dbReference type="Proteomes" id="UP001194580"/>
    </source>
</evidence>
<dbReference type="EMBL" id="JAAAIL010000101">
    <property type="protein sequence ID" value="KAG0279809.1"/>
    <property type="molecule type" value="Genomic_DNA"/>
</dbReference>
<organism evidence="2 3">
    <name type="scientific">Linnemannia exigua</name>
    <dbReference type="NCBI Taxonomy" id="604196"/>
    <lineage>
        <taxon>Eukaryota</taxon>
        <taxon>Fungi</taxon>
        <taxon>Fungi incertae sedis</taxon>
        <taxon>Mucoromycota</taxon>
        <taxon>Mortierellomycotina</taxon>
        <taxon>Mortierellomycetes</taxon>
        <taxon>Mortierellales</taxon>
        <taxon>Mortierellaceae</taxon>
        <taxon>Linnemannia</taxon>
    </lineage>
</organism>
<evidence type="ECO:0000313" key="2">
    <source>
        <dbReference type="EMBL" id="KAG0279809.1"/>
    </source>
</evidence>
<keyword evidence="1" id="KW-0812">Transmembrane</keyword>
<keyword evidence="1" id="KW-0472">Membrane</keyword>
<reference evidence="2" key="1">
    <citation type="journal article" date="2020" name="Fungal Divers.">
        <title>Resolving the Mortierellaceae phylogeny through synthesis of multi-gene phylogenetics and phylogenomics.</title>
        <authorList>
            <person name="Vandepol N."/>
            <person name="Liber J."/>
            <person name="Desiro A."/>
            <person name="Na H."/>
            <person name="Kennedy M."/>
            <person name="Barry K."/>
            <person name="Grigoriev I.V."/>
            <person name="Miller A.N."/>
            <person name="O'Donnell K."/>
            <person name="Stajich J.E."/>
            <person name="Bonito G."/>
        </authorList>
    </citation>
    <scope>NUCLEOTIDE SEQUENCE</scope>
    <source>
        <strain evidence="2">NRRL 28262</strain>
    </source>
</reference>
<dbReference type="Proteomes" id="UP001194580">
    <property type="component" value="Unassembled WGS sequence"/>
</dbReference>
<protein>
    <submittedName>
        <fullName evidence="2">Uncharacterized protein</fullName>
    </submittedName>
</protein>
<sequence length="589" mass="66948">MSHVVSRTYNLTILERINGGFLSKLNFILFTKFPSRRKHYLGRFYVALTLIVSLALNLIPYLLSDLYPVELIALESNIQPFNISTEFIKITSLSPNKTNTDNILLGMALSLDGSIFHNYSVIPPYPKSCTVEGSWIYCPSFPLPLHDLITGYTPESSLANVQEDPNCRTMNYTTPAGEYFEYYVMTSNTMNPYALVEMFAWAANIEPFHTDRAIGSRSLETCLARSLRDNRCVRHSLGFEAFSKEVILVSRRVATQTIVQFITDTASLPLYAEGNKYSIPDCKRLATPMLQTMCSHITSLGYPQRDEMYSIQHVTTSLYNVRYDIVISTLLSRRMLHNWYWSIETISLDIEFREYTTNSTLNPLDFTGRNDSMGLTEDEHRGPRGQELFEATYFVPGTVHPYNHSWANWGFSNEDMENISDFLFGGTMFNNGTLNIIKPDLLANISEVVVGLLFGASLFMVLLGLTISYGTPSIVRNPITEVLYEISAFRKGLAMDDKDKKNSIFTLRKRRVANLVLEPQDDMAQYLKSSISSLAQTPSQYQPQQPYLHQIPAISLRMEVDSDGEEDAIRLLEWKNSRVEQELSHSSLS</sequence>